<organism evidence="3 4">
    <name type="scientific">Enhydrobacter aerosaccus</name>
    <dbReference type="NCBI Taxonomy" id="225324"/>
    <lineage>
        <taxon>Bacteria</taxon>
        <taxon>Pseudomonadati</taxon>
        <taxon>Pseudomonadota</taxon>
        <taxon>Alphaproteobacteria</taxon>
        <taxon>Hyphomicrobiales</taxon>
        <taxon>Enhydrobacter</taxon>
    </lineage>
</organism>
<dbReference type="InterPro" id="IPR001920">
    <property type="entry name" value="Asp/Glu_race"/>
</dbReference>
<keyword evidence="4" id="KW-1185">Reference proteome</keyword>
<reference evidence="4" key="1">
    <citation type="submission" date="2017-02" db="EMBL/GenBank/DDBJ databases">
        <authorList>
            <person name="Varghese N."/>
            <person name="Submissions S."/>
        </authorList>
    </citation>
    <scope>NUCLEOTIDE SEQUENCE [LARGE SCALE GENOMIC DNA]</scope>
    <source>
        <strain evidence="4">ATCC 27094</strain>
    </source>
</reference>
<comment type="similarity">
    <text evidence="1">Belongs to the aspartate/glutamate racemases family.</text>
</comment>
<dbReference type="Proteomes" id="UP000190092">
    <property type="component" value="Unassembled WGS sequence"/>
</dbReference>
<dbReference type="NCBIfam" id="TIGR00035">
    <property type="entry name" value="asp_race"/>
    <property type="match status" value="1"/>
</dbReference>
<accession>A0A1T4STX4</accession>
<evidence type="ECO:0000313" key="3">
    <source>
        <dbReference type="EMBL" id="SKA31715.1"/>
    </source>
</evidence>
<protein>
    <submittedName>
        <fullName evidence="3">Aspartate racemase</fullName>
    </submittedName>
</protein>
<keyword evidence="2" id="KW-0413">Isomerase</keyword>
<dbReference type="Pfam" id="PF01177">
    <property type="entry name" value="Asp_Glu_race"/>
    <property type="match status" value="1"/>
</dbReference>
<sequence length="225" mass="24390">MTTCVGIVGGLGVGATVHYYERIAAACRTRGFTPDLVIVHADVEHGQSLIRAGRLDALADYIVGFIERLGRAGAQWAVLPAVTPHIAIAEIVRRTRLPLINIVDPIAAELRRRRVRRVALFGTVFTMEGSLWGQLKDVEIVKPQPDELALIARAYQAILDTQKADADDAAALRRIAATLQQRDGVEAILLAGTDLAVMFDEQTAGFPAIDVARLHIDAIVERLAS</sequence>
<dbReference type="AlphaFoldDB" id="A0A1T4STX4"/>
<evidence type="ECO:0000256" key="1">
    <source>
        <dbReference type="ARBA" id="ARBA00007847"/>
    </source>
</evidence>
<dbReference type="EMBL" id="FUWJ01000010">
    <property type="protein sequence ID" value="SKA31715.1"/>
    <property type="molecule type" value="Genomic_DNA"/>
</dbReference>
<dbReference type="GO" id="GO:0047661">
    <property type="term" value="F:amino-acid racemase activity"/>
    <property type="evidence" value="ECO:0007669"/>
    <property type="project" value="InterPro"/>
</dbReference>
<dbReference type="Gene3D" id="3.40.50.1860">
    <property type="match status" value="2"/>
</dbReference>
<name>A0A1T4STX4_9HYPH</name>
<evidence type="ECO:0000313" key="4">
    <source>
        <dbReference type="Proteomes" id="UP000190092"/>
    </source>
</evidence>
<evidence type="ECO:0000256" key="2">
    <source>
        <dbReference type="ARBA" id="ARBA00023235"/>
    </source>
</evidence>
<dbReference type="InterPro" id="IPR015942">
    <property type="entry name" value="Asp/Glu/hydantoin_racemase"/>
</dbReference>
<dbReference type="SUPFAM" id="SSF53681">
    <property type="entry name" value="Aspartate/glutamate racemase"/>
    <property type="match status" value="2"/>
</dbReference>
<dbReference type="InterPro" id="IPR004380">
    <property type="entry name" value="Asp_race"/>
</dbReference>
<dbReference type="PANTHER" id="PTHR21198">
    <property type="entry name" value="GLUTAMATE RACEMASE"/>
    <property type="match status" value="1"/>
</dbReference>
<dbReference type="OrthoDB" id="9803739at2"/>
<proteinExistence type="inferred from homology"/>
<dbReference type="STRING" id="225324.SAMN02745126_05103"/>
<dbReference type="RefSeq" id="WP_085936853.1">
    <property type="nucleotide sequence ID" value="NZ_FUWJ01000010.1"/>
</dbReference>
<dbReference type="PANTHER" id="PTHR21198:SF7">
    <property type="entry name" value="ASPARTATE-GLUTAMATE RACEMASE FAMILY"/>
    <property type="match status" value="1"/>
</dbReference>
<gene>
    <name evidence="3" type="ORF">SAMN02745126_05103</name>
</gene>